<evidence type="ECO:0000256" key="2">
    <source>
        <dbReference type="SAM" id="SignalP"/>
    </source>
</evidence>
<sequence>MTRSTTAILKAAAAAATVAVLAGPAAADSFPEREVQMIIPFGPGGATDIIFRLIAAEAEKHLGQAIVPVNMPGAGATRGSRHVLEAAPDGYTVLASHDTIALSNLAGMVDYSYDAFAPVALVTQTINIASTHADHPAQTAADIAEMVRENPGRVRFSMIPTSTDHFFWAQFFDAAGISMDDVRMVGYADTGEQVAALMAREIDFTVLNMPSGGAHYAAGTFRPLGVAHDARLGSLPDAPTMAEQGIALEHATSRGIFAPLGTPQDRVDTLAAAFGAALETPELVSRIETEFGSIVRFLQGAEYQAFLDANLEGLTRAAGNIDFEG</sequence>
<keyword evidence="4" id="KW-1185">Reference proteome</keyword>
<dbReference type="CDD" id="cd07012">
    <property type="entry name" value="PBP2_Bug_TTT"/>
    <property type="match status" value="1"/>
</dbReference>
<keyword evidence="2" id="KW-0732">Signal</keyword>
<dbReference type="PANTHER" id="PTHR42928">
    <property type="entry name" value="TRICARBOXYLATE-BINDING PROTEIN"/>
    <property type="match status" value="1"/>
</dbReference>
<dbReference type="Proteomes" id="UP000706333">
    <property type="component" value="Unassembled WGS sequence"/>
</dbReference>
<evidence type="ECO:0000313" key="4">
    <source>
        <dbReference type="Proteomes" id="UP000706333"/>
    </source>
</evidence>
<reference evidence="3" key="2">
    <citation type="journal article" date="2020" name="Microorganisms">
        <title>Osmotic Adaptation and Compatible Solute Biosynthesis of Phototrophic Bacteria as Revealed from Genome Analyses.</title>
        <authorList>
            <person name="Imhoff J.F."/>
            <person name="Rahn T."/>
            <person name="Kunzel S."/>
            <person name="Keller A."/>
            <person name="Neulinger S.C."/>
        </authorList>
    </citation>
    <scope>NUCLEOTIDE SEQUENCE</scope>
    <source>
        <strain evidence="3">LMG 28126</strain>
    </source>
</reference>
<organism evidence="3 4">
    <name type="scientific">Rhodobaculum claviforme</name>
    <dbReference type="NCBI Taxonomy" id="1549854"/>
    <lineage>
        <taxon>Bacteria</taxon>
        <taxon>Pseudomonadati</taxon>
        <taxon>Pseudomonadota</taxon>
        <taxon>Alphaproteobacteria</taxon>
        <taxon>Rhodobacterales</taxon>
        <taxon>Paracoccaceae</taxon>
        <taxon>Rhodobaculum</taxon>
    </lineage>
</organism>
<comment type="similarity">
    <text evidence="1">Belongs to the UPF0065 (bug) family.</text>
</comment>
<gene>
    <name evidence="3" type="ORF">CCR87_01040</name>
</gene>
<dbReference type="Gene3D" id="3.40.190.10">
    <property type="entry name" value="Periplasmic binding protein-like II"/>
    <property type="match status" value="1"/>
</dbReference>
<dbReference type="RefSeq" id="WP_201155477.1">
    <property type="nucleotide sequence ID" value="NZ_NHSD01000065.1"/>
</dbReference>
<dbReference type="InterPro" id="IPR042100">
    <property type="entry name" value="Bug_dom1"/>
</dbReference>
<feature type="signal peptide" evidence="2">
    <location>
        <begin position="1"/>
        <end position="27"/>
    </location>
</feature>
<evidence type="ECO:0000256" key="1">
    <source>
        <dbReference type="ARBA" id="ARBA00006987"/>
    </source>
</evidence>
<name>A0A934TJ36_9RHOB</name>
<dbReference type="InterPro" id="IPR005064">
    <property type="entry name" value="BUG"/>
</dbReference>
<dbReference type="PANTHER" id="PTHR42928:SF5">
    <property type="entry name" value="BLR1237 PROTEIN"/>
    <property type="match status" value="1"/>
</dbReference>
<dbReference type="PIRSF" id="PIRSF017082">
    <property type="entry name" value="YflP"/>
    <property type="match status" value="1"/>
</dbReference>
<dbReference type="Pfam" id="PF03401">
    <property type="entry name" value="TctC"/>
    <property type="match status" value="1"/>
</dbReference>
<protein>
    <submittedName>
        <fullName evidence="3">Bordetella uptake protein</fullName>
    </submittedName>
</protein>
<evidence type="ECO:0000313" key="3">
    <source>
        <dbReference type="EMBL" id="MBK5925953.1"/>
    </source>
</evidence>
<reference evidence="3" key="1">
    <citation type="submission" date="2017-05" db="EMBL/GenBank/DDBJ databases">
        <authorList>
            <person name="Imhoff J.F."/>
            <person name="Rahn T."/>
            <person name="Kuenzel S."/>
            <person name="Neulinger S.C."/>
        </authorList>
    </citation>
    <scope>NUCLEOTIDE SEQUENCE</scope>
    <source>
        <strain evidence="3">LMG 28126</strain>
    </source>
</reference>
<proteinExistence type="inferred from homology"/>
<comment type="caution">
    <text evidence="3">The sequence shown here is derived from an EMBL/GenBank/DDBJ whole genome shotgun (WGS) entry which is preliminary data.</text>
</comment>
<dbReference type="SUPFAM" id="SSF53850">
    <property type="entry name" value="Periplasmic binding protein-like II"/>
    <property type="match status" value="1"/>
</dbReference>
<dbReference type="AlphaFoldDB" id="A0A934TJ36"/>
<feature type="chain" id="PRO_5037164932" evidence="2">
    <location>
        <begin position="28"/>
        <end position="325"/>
    </location>
</feature>
<dbReference type="Gene3D" id="3.40.190.150">
    <property type="entry name" value="Bordetella uptake gene, domain 1"/>
    <property type="match status" value="1"/>
</dbReference>
<dbReference type="EMBL" id="NHSD01000065">
    <property type="protein sequence ID" value="MBK5925953.1"/>
    <property type="molecule type" value="Genomic_DNA"/>
</dbReference>
<accession>A0A934TJ36</accession>